<keyword evidence="2" id="KW-1185">Reference proteome</keyword>
<dbReference type="EMBL" id="CAKMRJ010001112">
    <property type="protein sequence ID" value="CAH1423011.1"/>
    <property type="molecule type" value="Genomic_DNA"/>
</dbReference>
<evidence type="ECO:0000313" key="1">
    <source>
        <dbReference type="EMBL" id="CAH1423011.1"/>
    </source>
</evidence>
<organism evidence="1 2">
    <name type="scientific">Lactuca virosa</name>
    <dbReference type="NCBI Taxonomy" id="75947"/>
    <lineage>
        <taxon>Eukaryota</taxon>
        <taxon>Viridiplantae</taxon>
        <taxon>Streptophyta</taxon>
        <taxon>Embryophyta</taxon>
        <taxon>Tracheophyta</taxon>
        <taxon>Spermatophyta</taxon>
        <taxon>Magnoliopsida</taxon>
        <taxon>eudicotyledons</taxon>
        <taxon>Gunneridae</taxon>
        <taxon>Pentapetalae</taxon>
        <taxon>asterids</taxon>
        <taxon>campanulids</taxon>
        <taxon>Asterales</taxon>
        <taxon>Asteraceae</taxon>
        <taxon>Cichorioideae</taxon>
        <taxon>Cichorieae</taxon>
        <taxon>Lactucinae</taxon>
        <taxon>Lactuca</taxon>
    </lineage>
</organism>
<sequence>MLTTESFHSQLGLRPLHRTGDYDCDSSTTPVTVSRLTSLDSTLIGYLMALVWFIPYTESRVKTLHMYSAYRLKQLLFHPSFTLSPLHCYHRGISSSLLALASYSTTLSASTRNKKKLNRKDNSVIGTSRRVLIDSVVKWRTRSDKKFDEESFRQFGDTKSHIPVMLGEVLEVFDSHKL</sequence>
<name>A0AAU9MBX4_9ASTR</name>
<dbReference type="AlphaFoldDB" id="A0AAU9MBX4"/>
<protein>
    <submittedName>
        <fullName evidence="1">Uncharacterized protein</fullName>
    </submittedName>
</protein>
<dbReference type="Proteomes" id="UP001157418">
    <property type="component" value="Unassembled WGS sequence"/>
</dbReference>
<evidence type="ECO:0000313" key="2">
    <source>
        <dbReference type="Proteomes" id="UP001157418"/>
    </source>
</evidence>
<accession>A0AAU9MBX4</accession>
<gene>
    <name evidence="1" type="ORF">LVIROSA_LOCUS10307</name>
</gene>
<proteinExistence type="predicted"/>
<reference evidence="1 2" key="1">
    <citation type="submission" date="2022-01" db="EMBL/GenBank/DDBJ databases">
        <authorList>
            <person name="Xiong W."/>
            <person name="Schranz E."/>
        </authorList>
    </citation>
    <scope>NUCLEOTIDE SEQUENCE [LARGE SCALE GENOMIC DNA]</scope>
</reference>
<comment type="caution">
    <text evidence="1">The sequence shown here is derived from an EMBL/GenBank/DDBJ whole genome shotgun (WGS) entry which is preliminary data.</text>
</comment>